<evidence type="ECO:0000313" key="3">
    <source>
        <dbReference type="Proteomes" id="UP001189429"/>
    </source>
</evidence>
<organism evidence="2 3">
    <name type="scientific">Prorocentrum cordatum</name>
    <dbReference type="NCBI Taxonomy" id="2364126"/>
    <lineage>
        <taxon>Eukaryota</taxon>
        <taxon>Sar</taxon>
        <taxon>Alveolata</taxon>
        <taxon>Dinophyceae</taxon>
        <taxon>Prorocentrales</taxon>
        <taxon>Prorocentraceae</taxon>
        <taxon>Prorocentrum</taxon>
    </lineage>
</organism>
<sequence>MDRERGQAAREARQSLLKFFGHRSCATLVQPASDEGHLQMLDSAPYSSLRPEFKAGVEALRGQLTSACRASPKTVGGQPIGCFGFVQMVRQLVDAMNDSKMLDVGGAWTAVQHTACRGLMDELRASGSQTLRVLASGQQVPGGAQLPLADETLRAVLRDRRHALKAQWDERAVGDEAVRKEYWQELKEALAREEQQVRTQNSRLADQRFVQMLRGWQEWLDDDAGAQEAGERLSEEMGQLMERMPAAPLSRGGRQAIEAAARRVAAARTAVAATLEQSSEAQRIGAMVWGEQAAQKEGEVLSELAAHRAELVGVQERVKRAQHAERDAQNGLSSVRAELHEARAQLQAALKDVEDARLRESELAGQQASLCEKQAALRDQMEQARASVAAAEAERLASERVAKAAADATAAEHQRLSQEVQAARAEAERFADLLASERAVLRSEHDRARSEQAQMVDDARRQLESERTTLKGESQKTRAERERMVEEARRQLEQEPRPPRRGPGGRAAAPPREGAGRGPPGGPGGDAQLGGLLPPRPHRRDAGDAARGGGPGGPSSVRRSTAAAPTPRERAPRRAGRSSRLASTRPRSRRGTRRAWRRCWAGRGRRAASAPARAGTPGRRARDRPRRAPGHPSPRRGTRRAESTAEAEAEGSERAGTLSGRPGALGIGRGAGGVLQGRPLSEVLGCPCLSICSACRRLGGELLPPFCPGPPARPSAMNVRLRPRQAIRLLPLPPTFRRFLLPIPLDSSPQRPCRSFYFDVAPARSPNSARRARARLPRAGTAVAGIHP</sequence>
<reference evidence="2" key="1">
    <citation type="submission" date="2023-10" db="EMBL/GenBank/DDBJ databases">
        <authorList>
            <person name="Chen Y."/>
            <person name="Shah S."/>
            <person name="Dougan E. K."/>
            <person name="Thang M."/>
            <person name="Chan C."/>
        </authorList>
    </citation>
    <scope>NUCLEOTIDE SEQUENCE [LARGE SCALE GENOMIC DNA]</scope>
</reference>
<dbReference type="EMBL" id="CAUYUJ010021290">
    <property type="protein sequence ID" value="CAK0903810.1"/>
    <property type="molecule type" value="Genomic_DNA"/>
</dbReference>
<feature type="compositionally biased region" description="Basic residues" evidence="1">
    <location>
        <begin position="586"/>
        <end position="597"/>
    </location>
</feature>
<accession>A0ABN9XUV3</accession>
<keyword evidence="3" id="KW-1185">Reference proteome</keyword>
<protein>
    <submittedName>
        <fullName evidence="2">Uncharacterized protein</fullName>
    </submittedName>
</protein>
<feature type="compositionally biased region" description="Low complexity" evidence="1">
    <location>
        <begin position="554"/>
        <end position="566"/>
    </location>
</feature>
<name>A0ABN9XUV3_9DINO</name>
<feature type="compositionally biased region" description="Basic residues" evidence="1">
    <location>
        <begin position="619"/>
        <end position="638"/>
    </location>
</feature>
<feature type="region of interest" description="Disordered" evidence="1">
    <location>
        <begin position="443"/>
        <end position="664"/>
    </location>
</feature>
<dbReference type="Gene3D" id="3.40.50.300">
    <property type="entry name" value="P-loop containing nucleotide triphosphate hydrolases"/>
    <property type="match status" value="1"/>
</dbReference>
<dbReference type="PANTHER" id="PTHR10751">
    <property type="entry name" value="GUANYLATE BINDING PROTEIN"/>
    <property type="match status" value="1"/>
</dbReference>
<evidence type="ECO:0000313" key="2">
    <source>
        <dbReference type="EMBL" id="CAK0903810.1"/>
    </source>
</evidence>
<proteinExistence type="predicted"/>
<feature type="compositionally biased region" description="Basic and acidic residues" evidence="1">
    <location>
        <begin position="457"/>
        <end position="498"/>
    </location>
</feature>
<feature type="compositionally biased region" description="Gly residues" evidence="1">
    <location>
        <begin position="516"/>
        <end position="528"/>
    </location>
</feature>
<dbReference type="Proteomes" id="UP001189429">
    <property type="component" value="Unassembled WGS sequence"/>
</dbReference>
<gene>
    <name evidence="2" type="ORF">PCOR1329_LOCUS79997</name>
</gene>
<feature type="compositionally biased region" description="Low complexity" evidence="1">
    <location>
        <begin position="598"/>
        <end position="618"/>
    </location>
</feature>
<evidence type="ECO:0000256" key="1">
    <source>
        <dbReference type="SAM" id="MobiDB-lite"/>
    </source>
</evidence>
<comment type="caution">
    <text evidence="2">The sequence shown here is derived from an EMBL/GenBank/DDBJ whole genome shotgun (WGS) entry which is preliminary data.</text>
</comment>
<dbReference type="InterPro" id="IPR027417">
    <property type="entry name" value="P-loop_NTPase"/>
</dbReference>